<evidence type="ECO:0000313" key="1">
    <source>
        <dbReference type="EMBL" id="GLB38163.1"/>
    </source>
</evidence>
<dbReference type="AlphaFoldDB" id="A0A9P3PMH5"/>
<protein>
    <submittedName>
        <fullName evidence="1">Uncharacterized protein</fullName>
    </submittedName>
</protein>
<dbReference type="OrthoDB" id="5562676at2759"/>
<dbReference type="Proteomes" id="UP001063166">
    <property type="component" value="Unassembled WGS sequence"/>
</dbReference>
<dbReference type="GO" id="GO:0006813">
    <property type="term" value="P:potassium ion transport"/>
    <property type="evidence" value="ECO:0007669"/>
    <property type="project" value="TreeGrafter"/>
</dbReference>
<dbReference type="GO" id="GO:1902600">
    <property type="term" value="P:proton transmembrane transport"/>
    <property type="evidence" value="ECO:0007669"/>
    <property type="project" value="TreeGrafter"/>
</dbReference>
<evidence type="ECO:0000313" key="2">
    <source>
        <dbReference type="Proteomes" id="UP001063166"/>
    </source>
</evidence>
<keyword evidence="2" id="KW-1185">Reference proteome</keyword>
<dbReference type="InterPro" id="IPR018786">
    <property type="entry name" value="Mit_KHE1"/>
</dbReference>
<organism evidence="1 2">
    <name type="scientific">Lyophyllum shimeji</name>
    <name type="common">Hon-shimeji</name>
    <name type="synonym">Tricholoma shimeji</name>
    <dbReference type="NCBI Taxonomy" id="47721"/>
    <lineage>
        <taxon>Eukaryota</taxon>
        <taxon>Fungi</taxon>
        <taxon>Dikarya</taxon>
        <taxon>Basidiomycota</taxon>
        <taxon>Agaricomycotina</taxon>
        <taxon>Agaricomycetes</taxon>
        <taxon>Agaricomycetidae</taxon>
        <taxon>Agaricales</taxon>
        <taxon>Tricholomatineae</taxon>
        <taxon>Lyophyllaceae</taxon>
        <taxon>Lyophyllum</taxon>
    </lineage>
</organism>
<dbReference type="PANTHER" id="PTHR28062">
    <property type="entry name" value="K+-H+ EXCHANGE-LIKE PROTEIN"/>
    <property type="match status" value="1"/>
</dbReference>
<dbReference type="EMBL" id="BRPK01000005">
    <property type="protein sequence ID" value="GLB38163.1"/>
    <property type="molecule type" value="Genomic_DNA"/>
</dbReference>
<comment type="caution">
    <text evidence="1">The sequence shown here is derived from an EMBL/GenBank/DDBJ whole genome shotgun (WGS) entry which is preliminary data.</text>
</comment>
<dbReference type="GO" id="GO:0005743">
    <property type="term" value="C:mitochondrial inner membrane"/>
    <property type="evidence" value="ECO:0007669"/>
    <property type="project" value="TreeGrafter"/>
</dbReference>
<accession>A0A9P3PMH5</accession>
<dbReference type="PANTHER" id="PTHR28062:SF1">
    <property type="entry name" value="TRANSMEMBRANE PROTEIN"/>
    <property type="match status" value="1"/>
</dbReference>
<reference evidence="1" key="1">
    <citation type="submission" date="2022-07" db="EMBL/GenBank/DDBJ databases">
        <title>The genome of Lyophyllum shimeji provides insight into the initial evolution of ectomycorrhizal fungal genome.</title>
        <authorList>
            <person name="Kobayashi Y."/>
            <person name="Shibata T."/>
            <person name="Hirakawa H."/>
            <person name="Shigenobu S."/>
            <person name="Nishiyama T."/>
            <person name="Yamada A."/>
            <person name="Hasebe M."/>
            <person name="Kawaguchi M."/>
        </authorList>
    </citation>
    <scope>NUCLEOTIDE SEQUENCE</scope>
    <source>
        <strain evidence="1">AT787</strain>
    </source>
</reference>
<sequence length="295" mass="32362">MSIAPKALRKLRIIAIPLTRPRIRAPPNASPCSQALTYYQFQLSPPPVETPESRTPRSRWKPEGGIAKWVTTKAADVWAGFGKAPGGWKLKVFQIGERLVDRLEFEELALKSIDPSLGPSILRPGAVGKRNGGVDDVDQKIPLIYPPSITSDSKGFLHVDDSRTIYGPIYHYSDNPQSSVFLLCMAIMVALQSIQSISVPPGPARRRRHRSEASEALDGVYRQFAPRVPEMEATTKPESTPSFSPTTPPQHEILLTRDAVPAILNIFGLDSTAGADLLRAVEQARVRVQSGRTAL</sequence>
<dbReference type="Pfam" id="PF10173">
    <property type="entry name" value="Mit_KHE1"/>
    <property type="match status" value="1"/>
</dbReference>
<gene>
    <name evidence="1" type="ORF">LshimejAT787_0500280</name>
</gene>
<name>A0A9P3PMH5_LYOSH</name>
<proteinExistence type="predicted"/>